<keyword evidence="5 7" id="KW-1133">Transmembrane helix</keyword>
<keyword evidence="4 7" id="KW-0812">Transmembrane</keyword>
<comment type="similarity">
    <text evidence="2">Belongs to the polysaccharide synthase family.</text>
</comment>
<keyword evidence="3" id="KW-1003">Cell membrane</keyword>
<dbReference type="PANTHER" id="PTHR30250">
    <property type="entry name" value="PST FAMILY PREDICTED COLANIC ACID TRANSPORTER"/>
    <property type="match status" value="1"/>
</dbReference>
<evidence type="ECO:0000256" key="6">
    <source>
        <dbReference type="ARBA" id="ARBA00023136"/>
    </source>
</evidence>
<feature type="transmembrane region" description="Helical" evidence="7">
    <location>
        <begin position="40"/>
        <end position="64"/>
    </location>
</feature>
<evidence type="ECO:0000256" key="3">
    <source>
        <dbReference type="ARBA" id="ARBA00022475"/>
    </source>
</evidence>
<protein>
    <submittedName>
        <fullName evidence="8">Membrane protein involved in the export of O-antigen and teichoic acid</fullName>
    </submittedName>
</protein>
<proteinExistence type="inferred from homology"/>
<keyword evidence="6 7" id="KW-0472">Membrane</keyword>
<dbReference type="GO" id="GO:0005886">
    <property type="term" value="C:plasma membrane"/>
    <property type="evidence" value="ECO:0007669"/>
    <property type="project" value="UniProtKB-SubCell"/>
</dbReference>
<name>A0A1I4R4Y9_9BURK</name>
<sequence length="480" mass="50194">MSALRRSLLFSFAEKYLMLLLATLGSMVLARALTPAEIGVYSVAAVLVGMAQVVRDFGVGQYLIQEKELTPDKLRAALGASLLVAWPLAALLVLLAPALAGFYHQPALRAVLQLLALNVALVPCSAVALPLLRRQMRFAAIFSINLTHSLAQLGCSVALALLGFGALSLACGALAGTLAATCASLCCRPAGAPLWPGRRGIAAVLRFGAYSTAGGLVDEAGVAAPELIIGRVIGVAEVGIFGKANGLLGLFNQAVTSAVSPVVFPLYAARARGGLDAKQAYLTTVAYITALAWPFFGFVGVMAEALLDLLYGPQWRAAAPLIRVMCFSSAFYSMFSMARYLLVALGQVKAQAGLDATAVPLRVAALLLAAPFGLYWVAWAVVLGALYRGWLTYRCLARLAGLRCGELLLAVARSAPLAALSCAGAALARHWPALPDGPARLALAGAAALLLWLLGIGLLRHPLAAEFALARRRAWALLVK</sequence>
<dbReference type="Proteomes" id="UP000199470">
    <property type="component" value="Unassembled WGS sequence"/>
</dbReference>
<reference evidence="8 9" key="1">
    <citation type="submission" date="2016-10" db="EMBL/GenBank/DDBJ databases">
        <authorList>
            <person name="de Groot N.N."/>
        </authorList>
    </citation>
    <scope>NUCLEOTIDE SEQUENCE [LARGE SCALE GENOMIC DNA]</scope>
    <source>
        <strain evidence="8 9">ATCC 43154</strain>
    </source>
</reference>
<dbReference type="PANTHER" id="PTHR30250:SF10">
    <property type="entry name" value="LIPOPOLYSACCHARIDE BIOSYNTHESIS PROTEIN WZXC"/>
    <property type="match status" value="1"/>
</dbReference>
<evidence type="ECO:0000256" key="7">
    <source>
        <dbReference type="SAM" id="Phobius"/>
    </source>
</evidence>
<gene>
    <name evidence="8" type="ORF">SAMN02982985_04177</name>
</gene>
<feature type="transmembrane region" description="Helical" evidence="7">
    <location>
        <begin position="280"/>
        <end position="301"/>
    </location>
</feature>
<evidence type="ECO:0000313" key="9">
    <source>
        <dbReference type="Proteomes" id="UP000199470"/>
    </source>
</evidence>
<evidence type="ECO:0000256" key="5">
    <source>
        <dbReference type="ARBA" id="ARBA00022989"/>
    </source>
</evidence>
<comment type="subcellular location">
    <subcellularLocation>
        <location evidence="1">Cell membrane</location>
        <topology evidence="1">Multi-pass membrane protein</topology>
    </subcellularLocation>
</comment>
<feature type="transmembrane region" description="Helical" evidence="7">
    <location>
        <begin position="110"/>
        <end position="132"/>
    </location>
</feature>
<dbReference type="OrthoDB" id="5486360at2"/>
<accession>A0A1I4R4Y9</accession>
<evidence type="ECO:0000256" key="4">
    <source>
        <dbReference type="ARBA" id="ARBA00022692"/>
    </source>
</evidence>
<dbReference type="Pfam" id="PF13440">
    <property type="entry name" value="Polysacc_synt_3"/>
    <property type="match status" value="1"/>
</dbReference>
<feature type="transmembrane region" description="Helical" evidence="7">
    <location>
        <begin position="153"/>
        <end position="175"/>
    </location>
</feature>
<dbReference type="EMBL" id="FOTW01000021">
    <property type="protein sequence ID" value="SFM47327.1"/>
    <property type="molecule type" value="Genomic_DNA"/>
</dbReference>
<evidence type="ECO:0000313" key="8">
    <source>
        <dbReference type="EMBL" id="SFM47327.1"/>
    </source>
</evidence>
<evidence type="ECO:0000256" key="2">
    <source>
        <dbReference type="ARBA" id="ARBA00007430"/>
    </source>
</evidence>
<feature type="transmembrane region" description="Helical" evidence="7">
    <location>
        <begin position="440"/>
        <end position="459"/>
    </location>
</feature>
<evidence type="ECO:0000256" key="1">
    <source>
        <dbReference type="ARBA" id="ARBA00004651"/>
    </source>
</evidence>
<feature type="transmembrane region" description="Helical" evidence="7">
    <location>
        <begin position="76"/>
        <end position="104"/>
    </location>
</feature>
<dbReference type="AlphaFoldDB" id="A0A1I4R4Y9"/>
<keyword evidence="9" id="KW-1185">Reference proteome</keyword>
<feature type="transmembrane region" description="Helical" evidence="7">
    <location>
        <begin position="363"/>
        <end position="387"/>
    </location>
</feature>
<dbReference type="RefSeq" id="WP_093389637.1">
    <property type="nucleotide sequence ID" value="NZ_FOTW01000021.1"/>
</dbReference>
<dbReference type="InterPro" id="IPR050833">
    <property type="entry name" value="Poly_Biosynth_Transport"/>
</dbReference>
<dbReference type="STRING" id="758825.SAMN02982985_04177"/>
<feature type="transmembrane region" description="Helical" evidence="7">
    <location>
        <begin position="321"/>
        <end position="342"/>
    </location>
</feature>
<organism evidence="8 9">
    <name type="scientific">Rugamonas rubra</name>
    <dbReference type="NCBI Taxonomy" id="758825"/>
    <lineage>
        <taxon>Bacteria</taxon>
        <taxon>Pseudomonadati</taxon>
        <taxon>Pseudomonadota</taxon>
        <taxon>Betaproteobacteria</taxon>
        <taxon>Burkholderiales</taxon>
        <taxon>Oxalobacteraceae</taxon>
        <taxon>Telluria group</taxon>
        <taxon>Rugamonas</taxon>
    </lineage>
</organism>
<feature type="transmembrane region" description="Helical" evidence="7">
    <location>
        <begin position="250"/>
        <end position="268"/>
    </location>
</feature>